<dbReference type="GO" id="GO:0032259">
    <property type="term" value="P:methylation"/>
    <property type="evidence" value="ECO:0007669"/>
    <property type="project" value="InterPro"/>
</dbReference>
<proteinExistence type="inferred from homology"/>
<dbReference type="SUPFAM" id="SSF55174">
    <property type="entry name" value="Alpha-L RNA-binding motif"/>
    <property type="match status" value="1"/>
</dbReference>
<feature type="region of interest" description="Disordered" evidence="4">
    <location>
        <begin position="282"/>
        <end position="328"/>
    </location>
</feature>
<dbReference type="GO" id="GO:0008168">
    <property type="term" value="F:methyltransferase activity"/>
    <property type="evidence" value="ECO:0007669"/>
    <property type="project" value="InterPro"/>
</dbReference>
<dbReference type="PROSITE" id="PS50889">
    <property type="entry name" value="S4"/>
    <property type="match status" value="1"/>
</dbReference>
<evidence type="ECO:0000256" key="1">
    <source>
        <dbReference type="ARBA" id="ARBA00022884"/>
    </source>
</evidence>
<keyword evidence="7" id="KW-1185">Reference proteome</keyword>
<dbReference type="PANTHER" id="PTHR32319">
    <property type="entry name" value="BACTERIAL HEMOLYSIN-LIKE PROTEIN"/>
    <property type="match status" value="1"/>
</dbReference>
<sequence>MVTTTAGARVDAELVRRGLARSRRHAAELVASGRVMVAGRVVTKPSAGVADGADVSVSPGPDPEHEFASRAALKLAGALDALARVPGGPRVEGSFCADLGASTGGFTDVLLRRGADHVVAIDVGHDQLVPALRADDRVTVVEGFNVRDLTPADLVRPPDLVVADLSFISLTVVLPAVATVVRPGAQALLMVKPQFEVGRERLGSGGVVRDPALQAAAVRTVAEAAGRAGLRTRAVVPSPLPGPSGNREFFLWLVAGEAGTSQEAGNGEQAVAGAVAAAVAWDPSGGEPAARPGHPPEPPAVVVGAGAGAGAGAGRDALGASEREEREP</sequence>
<feature type="compositionally biased region" description="Low complexity" evidence="4">
    <location>
        <begin position="282"/>
        <end position="292"/>
    </location>
</feature>
<evidence type="ECO:0000259" key="5">
    <source>
        <dbReference type="SMART" id="SM00363"/>
    </source>
</evidence>
<gene>
    <name evidence="6" type="ORF">APR03_004504</name>
</gene>
<dbReference type="Proteomes" id="UP001139493">
    <property type="component" value="Unassembled WGS sequence"/>
</dbReference>
<evidence type="ECO:0000256" key="4">
    <source>
        <dbReference type="SAM" id="MobiDB-lite"/>
    </source>
</evidence>
<name>A0A9X2G867_9MICO</name>
<dbReference type="InterPro" id="IPR036986">
    <property type="entry name" value="S4_RNA-bd_sf"/>
</dbReference>
<evidence type="ECO:0000313" key="7">
    <source>
        <dbReference type="Proteomes" id="UP001139493"/>
    </source>
</evidence>
<keyword evidence="1 3" id="KW-0694">RNA-binding</keyword>
<dbReference type="CDD" id="cd02440">
    <property type="entry name" value="AdoMet_MTases"/>
    <property type="match status" value="1"/>
</dbReference>
<dbReference type="EMBL" id="JAMTCS010000016">
    <property type="protein sequence ID" value="MCP2267132.1"/>
    <property type="molecule type" value="Genomic_DNA"/>
</dbReference>
<dbReference type="CDD" id="cd00165">
    <property type="entry name" value="S4"/>
    <property type="match status" value="1"/>
</dbReference>
<comment type="similarity">
    <text evidence="2">Belongs to the TlyA family.</text>
</comment>
<evidence type="ECO:0000256" key="3">
    <source>
        <dbReference type="PROSITE-ProRule" id="PRU00182"/>
    </source>
</evidence>
<dbReference type="SMART" id="SM00363">
    <property type="entry name" value="S4"/>
    <property type="match status" value="1"/>
</dbReference>
<evidence type="ECO:0000256" key="2">
    <source>
        <dbReference type="ARBA" id="ARBA00029460"/>
    </source>
</evidence>
<reference evidence="6" key="1">
    <citation type="submission" date="2022-06" db="EMBL/GenBank/DDBJ databases">
        <title>Genomic Encyclopedia of Archaeal and Bacterial Type Strains, Phase II (KMG-II): from individual species to whole genera.</title>
        <authorList>
            <person name="Goeker M."/>
        </authorList>
    </citation>
    <scope>NUCLEOTIDE SEQUENCE</scope>
    <source>
        <strain evidence="6">DSM 26652</strain>
    </source>
</reference>
<accession>A0A9X2G867</accession>
<dbReference type="Gene3D" id="3.40.50.150">
    <property type="entry name" value="Vaccinia Virus protein VP39"/>
    <property type="match status" value="1"/>
</dbReference>
<dbReference type="GO" id="GO:0003723">
    <property type="term" value="F:RNA binding"/>
    <property type="evidence" value="ECO:0007669"/>
    <property type="project" value="UniProtKB-KW"/>
</dbReference>
<protein>
    <submittedName>
        <fullName evidence="6">23S rRNA (Cytidine1920-2'-O)/16S rRNA (Cytidine1409-2'-O)-methyltransferase</fullName>
    </submittedName>
</protein>
<dbReference type="Pfam" id="PF01479">
    <property type="entry name" value="S4"/>
    <property type="match status" value="1"/>
</dbReference>
<dbReference type="InterPro" id="IPR002942">
    <property type="entry name" value="S4_RNA-bd"/>
</dbReference>
<dbReference type="PANTHER" id="PTHR32319:SF0">
    <property type="entry name" value="BACTERIAL HEMOLYSIN-LIKE PROTEIN"/>
    <property type="match status" value="1"/>
</dbReference>
<feature type="domain" description="RNA-binding S4" evidence="5">
    <location>
        <begin position="8"/>
        <end position="74"/>
    </location>
</feature>
<organism evidence="6 7">
    <name type="scientific">Promicromonospora thailandica</name>
    <dbReference type="NCBI Taxonomy" id="765201"/>
    <lineage>
        <taxon>Bacteria</taxon>
        <taxon>Bacillati</taxon>
        <taxon>Actinomycetota</taxon>
        <taxon>Actinomycetes</taxon>
        <taxon>Micrococcales</taxon>
        <taxon>Promicromonosporaceae</taxon>
        <taxon>Promicromonospora</taxon>
    </lineage>
</organism>
<dbReference type="Pfam" id="PF01728">
    <property type="entry name" value="FtsJ"/>
    <property type="match status" value="1"/>
</dbReference>
<comment type="caution">
    <text evidence="6">The sequence shown here is derived from an EMBL/GenBank/DDBJ whole genome shotgun (WGS) entry which is preliminary data.</text>
</comment>
<dbReference type="Gene3D" id="3.10.290.10">
    <property type="entry name" value="RNA-binding S4 domain"/>
    <property type="match status" value="1"/>
</dbReference>
<dbReference type="InterPro" id="IPR047048">
    <property type="entry name" value="TlyA"/>
</dbReference>
<dbReference type="AlphaFoldDB" id="A0A9X2G867"/>
<dbReference type="InterPro" id="IPR029063">
    <property type="entry name" value="SAM-dependent_MTases_sf"/>
</dbReference>
<dbReference type="SUPFAM" id="SSF53335">
    <property type="entry name" value="S-adenosyl-L-methionine-dependent methyltransferases"/>
    <property type="match status" value="1"/>
</dbReference>
<evidence type="ECO:0000313" key="6">
    <source>
        <dbReference type="EMBL" id="MCP2267132.1"/>
    </source>
</evidence>
<dbReference type="InterPro" id="IPR002877">
    <property type="entry name" value="RNA_MeTrfase_FtsJ_dom"/>
</dbReference>